<dbReference type="Pfam" id="PF00755">
    <property type="entry name" value="Carn_acyltransf"/>
    <property type="match status" value="1"/>
</dbReference>
<dbReference type="PROSITE" id="PS00439">
    <property type="entry name" value="ACYLTRANSF_C_1"/>
    <property type="match status" value="1"/>
</dbReference>
<gene>
    <name evidence="11" type="primary">LOC100214547</name>
</gene>
<dbReference type="InterPro" id="IPR023213">
    <property type="entry name" value="CAT-like_dom_sf"/>
</dbReference>
<dbReference type="Gene3D" id="1.10.275.20">
    <property type="entry name" value="Choline/Carnitine o-acyltransferase"/>
    <property type="match status" value="1"/>
</dbReference>
<dbReference type="InterPro" id="IPR042572">
    <property type="entry name" value="Carn_acyl_trans_N"/>
</dbReference>
<keyword evidence="3" id="KW-0813">Transport</keyword>
<evidence type="ECO:0000256" key="6">
    <source>
        <dbReference type="ARBA" id="ARBA00023098"/>
    </source>
</evidence>
<evidence type="ECO:0000256" key="1">
    <source>
        <dbReference type="ARBA" id="ARBA00005005"/>
    </source>
</evidence>
<keyword evidence="4" id="KW-0808">Transferase</keyword>
<organism evidence="10 11">
    <name type="scientific">Hydra vulgaris</name>
    <name type="common">Hydra</name>
    <name type="synonym">Hydra attenuata</name>
    <dbReference type="NCBI Taxonomy" id="6087"/>
    <lineage>
        <taxon>Eukaryota</taxon>
        <taxon>Metazoa</taxon>
        <taxon>Cnidaria</taxon>
        <taxon>Hydrozoa</taxon>
        <taxon>Hydroidolina</taxon>
        <taxon>Anthoathecata</taxon>
        <taxon>Aplanulata</taxon>
        <taxon>Hydridae</taxon>
        <taxon>Hydra</taxon>
    </lineage>
</organism>
<evidence type="ECO:0000313" key="11">
    <source>
        <dbReference type="RefSeq" id="XP_065674271.1"/>
    </source>
</evidence>
<feature type="domain" description="Choline/carnitine acyltransferase" evidence="9">
    <location>
        <begin position="57"/>
        <end position="640"/>
    </location>
</feature>
<dbReference type="SUPFAM" id="SSF52777">
    <property type="entry name" value="CoA-dependent acyltransferases"/>
    <property type="match status" value="2"/>
</dbReference>
<dbReference type="RefSeq" id="XP_065674271.1">
    <property type="nucleotide sequence ID" value="XM_065818199.1"/>
</dbReference>
<dbReference type="Gene3D" id="3.30.559.70">
    <property type="entry name" value="Choline/Carnitine o-acyltransferase, domain 2"/>
    <property type="match status" value="1"/>
</dbReference>
<evidence type="ECO:0000256" key="7">
    <source>
        <dbReference type="ARBA" id="ARBA00023315"/>
    </source>
</evidence>
<evidence type="ECO:0000256" key="8">
    <source>
        <dbReference type="ARBA" id="ARBA00048999"/>
    </source>
</evidence>
<dbReference type="InterPro" id="IPR000542">
    <property type="entry name" value="Carn_acyl_trans"/>
</dbReference>
<keyword evidence="10" id="KW-1185">Reference proteome</keyword>
<sequence>MLSTKTLRLFRFQGSEKLLVGTTPNIIYSRQKHSDESQYLQSSIIPTMHFQKSLPRLPIPKLEDTVRRYLEAQKPLLSSDAYKNTKQNADNFLGLDGKVLHSELIAKDNAMKHTSFISEPWFDMYLKYRDSIVLNHNPFVLAVDDPSTTDQLTRATKLVYSSLLFKNSLDASNLEPDVYHMNPKKSDTNLFRRLSSMAPSSLSWYVAYLFKAFPLDMSQYSRLFNTTRVPKPLKDELKTIKGGRQVLVIRNGHIFLFDAIDKNGNLVSKNTIHANLKAIVEKSNTLEENSLAVLTSEKRDTWASLRAYLEKNPKNSQLLHSLDSALFGLFLDDKECLNEQDASKIFLYGEGHSRWFDKSFHMALSKNAKMAINFEHSWGDGVSVVRFLNEATKASAADLFNPTENTDSSLTFYKLDFEIDDVIKNAISKAQETFNERTSKLKVTAGKVENFGKNFLKTKNLSPDAMMQLAFQIAYFRQNGKHAATYESCSTAAFKHGRTETVRPCTVATVACAEAFNSSHSASVSEMCHLLKESSDMHNKLTKEAAMGAGFDRHLFALNHLAQSTNRKSEFFDDYAYKNINHNILSTSTVASPYIQLGGFAPVVQNGLGIGYLIQDNWLGCNITSYPDSPNPTEFVELLKKSLMDIYSVLEGKNFK</sequence>
<evidence type="ECO:0000256" key="5">
    <source>
        <dbReference type="ARBA" id="ARBA00022832"/>
    </source>
</evidence>
<dbReference type="GeneID" id="100214547"/>
<comment type="catalytic activity">
    <reaction evidence="8">
        <text>4,8-dimethylnonanoyl-CoA + (R)-carnitine = O-4,8-dimethylnonanoyl-(R)-carnitine + CoA</text>
        <dbReference type="Rhea" id="RHEA:44860"/>
        <dbReference type="ChEBI" id="CHEBI:16347"/>
        <dbReference type="ChEBI" id="CHEBI:57287"/>
        <dbReference type="ChEBI" id="CHEBI:77061"/>
        <dbReference type="ChEBI" id="CHEBI:84654"/>
    </reaction>
</comment>
<comment type="similarity">
    <text evidence="2">Belongs to the carnitine/choline acetyltransferase family.</text>
</comment>
<evidence type="ECO:0000256" key="3">
    <source>
        <dbReference type="ARBA" id="ARBA00022448"/>
    </source>
</evidence>
<dbReference type="InterPro" id="IPR039551">
    <property type="entry name" value="Cho/carn_acyl_trans"/>
</dbReference>
<dbReference type="Gene3D" id="3.30.559.10">
    <property type="entry name" value="Chloramphenicol acetyltransferase-like domain"/>
    <property type="match status" value="1"/>
</dbReference>
<keyword evidence="7" id="KW-0012">Acyltransferase</keyword>
<evidence type="ECO:0000256" key="4">
    <source>
        <dbReference type="ARBA" id="ARBA00022679"/>
    </source>
</evidence>
<keyword evidence="5" id="KW-0276">Fatty acid metabolism</keyword>
<protein>
    <submittedName>
        <fullName evidence="11">Carnitine O-palmitoyltransferase 2, mitochondrial isoform X2</fullName>
    </submittedName>
</protein>
<dbReference type="Gene3D" id="1.20.1280.180">
    <property type="match status" value="1"/>
</dbReference>
<proteinExistence type="inferred from homology"/>
<keyword evidence="6" id="KW-0443">Lipid metabolism</keyword>
<comment type="pathway">
    <text evidence="1">Lipid metabolism; fatty acid beta-oxidation.</text>
</comment>
<evidence type="ECO:0000259" key="9">
    <source>
        <dbReference type="Pfam" id="PF00755"/>
    </source>
</evidence>
<dbReference type="InterPro" id="IPR042231">
    <property type="entry name" value="Cho/carn_acyl_trans_2"/>
</dbReference>
<evidence type="ECO:0000256" key="2">
    <source>
        <dbReference type="ARBA" id="ARBA00005232"/>
    </source>
</evidence>
<reference evidence="11" key="1">
    <citation type="submission" date="2025-08" db="UniProtKB">
        <authorList>
            <consortium name="RefSeq"/>
        </authorList>
    </citation>
    <scope>IDENTIFICATION</scope>
</reference>
<dbReference type="PANTHER" id="PTHR22589">
    <property type="entry name" value="CARNITINE O-ACYLTRANSFERASE"/>
    <property type="match status" value="1"/>
</dbReference>
<dbReference type="PANTHER" id="PTHR22589:SF16">
    <property type="entry name" value="CARNITINE O-PALMITOYLTRANSFERASE 2, MITOCHONDRIAL"/>
    <property type="match status" value="1"/>
</dbReference>
<name>A0ABM4DIE4_HYDVU</name>
<dbReference type="Proteomes" id="UP001652625">
    <property type="component" value="Chromosome 14"/>
</dbReference>
<accession>A0ABM4DIE4</accession>
<evidence type="ECO:0000313" key="10">
    <source>
        <dbReference type="Proteomes" id="UP001652625"/>
    </source>
</evidence>